<evidence type="ECO:0000313" key="2">
    <source>
        <dbReference type="EMBL" id="CAL5973363.1"/>
    </source>
</evidence>
<organism evidence="1">
    <name type="scientific">Hexamita inflata</name>
    <dbReference type="NCBI Taxonomy" id="28002"/>
    <lineage>
        <taxon>Eukaryota</taxon>
        <taxon>Metamonada</taxon>
        <taxon>Diplomonadida</taxon>
        <taxon>Hexamitidae</taxon>
        <taxon>Hexamitinae</taxon>
        <taxon>Hexamita</taxon>
    </lineage>
</organism>
<dbReference type="AlphaFoldDB" id="A0AA86TZS5"/>
<dbReference type="EMBL" id="CAXDID020000004">
    <property type="protein sequence ID" value="CAL5973363.1"/>
    <property type="molecule type" value="Genomic_DNA"/>
</dbReference>
<dbReference type="Proteomes" id="UP001642409">
    <property type="component" value="Unassembled WGS sequence"/>
</dbReference>
<gene>
    <name evidence="1" type="ORF">HINF_LOCUS20792</name>
    <name evidence="2" type="ORF">HINF_LOCUS2338</name>
</gene>
<dbReference type="Gene3D" id="1.20.120.20">
    <property type="entry name" value="Apolipoprotein"/>
    <property type="match status" value="1"/>
</dbReference>
<evidence type="ECO:0000313" key="1">
    <source>
        <dbReference type="EMBL" id="CAI9933147.1"/>
    </source>
</evidence>
<name>A0AA86TZS5_9EUKA</name>
<reference evidence="1" key="1">
    <citation type="submission" date="2023-06" db="EMBL/GenBank/DDBJ databases">
        <authorList>
            <person name="Kurt Z."/>
        </authorList>
    </citation>
    <scope>NUCLEOTIDE SEQUENCE</scope>
</reference>
<dbReference type="EMBL" id="CATOUU010000531">
    <property type="protein sequence ID" value="CAI9933147.1"/>
    <property type="molecule type" value="Genomic_DNA"/>
</dbReference>
<reference evidence="2 3" key="2">
    <citation type="submission" date="2024-07" db="EMBL/GenBank/DDBJ databases">
        <authorList>
            <person name="Akdeniz Z."/>
        </authorList>
    </citation>
    <scope>NUCLEOTIDE SEQUENCE [LARGE SCALE GENOMIC DNA]</scope>
</reference>
<accession>A0AA86TZS5</accession>
<sequence length="554" mass="60692">MQNDQYSNLMVNNKIINYQQKYSKLNNIQVQNQLYISQNQVHIFIYTEFTKQANIDLQVENVDVNSFALFGFNMQMQVVTESTINVTLKFDVLSGALICIACDVHVTSSSLIFSGVGLKMSGVVLESLNNIILESSCVQFRLSSANASGIVNTVKQHLAVFSITDCKLSGSSIVMSANNGYLCSGALVPVTLSIQVLLVCVDQMDRAGTHSQAITSVELEQISCGICGGMLVVYGLCTDGLEHAMEVNGMYKCVLPLEFVNDKCVCAYGYLLNLTSCVNIVVTLTGVESTIQNSLLQSQNNYNQVASDITNLNQSLQSGVQNMVTNLIQNSSNLESYIVGNHTQSMNSLSSSVSILDKRIFDNITLTVNYLKQNSSNLELYIIGNASQIENHLLQNTSNLQTQISTNIANIVNMLALNSSNIEQYIKLNFTSAEQNLLQNTSTLDQRIYANVSSLSNFLKTNASQLEQYIISNTSQTNGFIVSNVSTLNSLISNSYTTINSNLLSKIFTMNGTISSLNTMIQQQKCVIEDLQTKINCGSHALLDGHCLQVVCDI</sequence>
<keyword evidence="3" id="KW-1185">Reference proteome</keyword>
<comment type="caution">
    <text evidence="1">The sequence shown here is derived from an EMBL/GenBank/DDBJ whole genome shotgun (WGS) entry which is preliminary data.</text>
</comment>
<proteinExistence type="predicted"/>
<evidence type="ECO:0000313" key="3">
    <source>
        <dbReference type="Proteomes" id="UP001642409"/>
    </source>
</evidence>
<protein>
    <submittedName>
        <fullName evidence="1">Protein MON2 homolog</fullName>
    </submittedName>
    <submittedName>
        <fullName evidence="2">Protein_MON2 homolog</fullName>
    </submittedName>
</protein>